<keyword evidence="8" id="KW-0234">DNA repair</keyword>
<feature type="domain" description="ERCC4" evidence="11">
    <location>
        <begin position="738"/>
        <end position="818"/>
    </location>
</feature>
<dbReference type="PANTHER" id="PTHR10150">
    <property type="entry name" value="DNA REPAIR ENDONUCLEASE XPF"/>
    <property type="match status" value="1"/>
</dbReference>
<protein>
    <recommendedName>
        <fullName evidence="11">ERCC4 domain-containing protein</fullName>
    </recommendedName>
</protein>
<feature type="compositionally biased region" description="Polar residues" evidence="10">
    <location>
        <begin position="369"/>
        <end position="379"/>
    </location>
</feature>
<gene>
    <name evidence="12" type="ORF">GOP47_0019948</name>
</gene>
<comment type="caution">
    <text evidence="12">The sequence shown here is derived from an EMBL/GenBank/DDBJ whole genome shotgun (WGS) entry which is preliminary data.</text>
</comment>
<evidence type="ECO:0000256" key="1">
    <source>
        <dbReference type="ARBA" id="ARBA00004123"/>
    </source>
</evidence>
<dbReference type="InterPro" id="IPR010994">
    <property type="entry name" value="RuvA_2-like"/>
</dbReference>
<evidence type="ECO:0000256" key="3">
    <source>
        <dbReference type="ARBA" id="ARBA00022722"/>
    </source>
</evidence>
<evidence type="ECO:0000256" key="6">
    <source>
        <dbReference type="ARBA" id="ARBA00022801"/>
    </source>
</evidence>
<dbReference type="GO" id="GO:0000712">
    <property type="term" value="P:resolution of meiotic recombination intermediates"/>
    <property type="evidence" value="ECO:0007669"/>
    <property type="project" value="TreeGrafter"/>
</dbReference>
<reference evidence="12" key="1">
    <citation type="submission" date="2021-01" db="EMBL/GenBank/DDBJ databases">
        <title>Adiantum capillus-veneris genome.</title>
        <authorList>
            <person name="Fang Y."/>
            <person name="Liao Q."/>
        </authorList>
    </citation>
    <scope>NUCLEOTIDE SEQUENCE</scope>
    <source>
        <strain evidence="12">H3</strain>
        <tissue evidence="12">Leaf</tissue>
    </source>
</reference>
<comment type="similarity">
    <text evidence="2">Belongs to the XPF family.</text>
</comment>
<sequence>MLPIHEHIVGELVQEDGVVVIGAGIGFAKLLASLLRLHSPSEGVVFVLSASEGQRAAIKEELLEQDSSLQAPIEINNEYTASDRLSFYARGGVAFITSRILIVDLLNERVPLARVSGLVFLNAHRLSDTCTEAFIARLYRVSNRKGFIRAFSDKPQAMISGFSKTERIMRSLFVRRLHLWPRFHMSIASALEENPPQVVDLRVPFTGSMHGIHAAILEVMDACLKELKKTNKLDVEDLTIENGLFKSFDEIVRRQLDPIWHTLSRKIKQLVSDLKTLRKLADYLLRYDAITFLKYLDTLRASEDVRSVWIFANPTHKIFELAKRRVFQVVRTDTGDPVVSDRGKRPLKGRGKQNSGSDMATKKRKANDGSASELSVSSANAGSDQVGAVQDVEVVVMAEEMPKWKVLHEVLGEIQEELQGIEPADWEDDSATVLIACKDERTCLQLQDCVNKGAQKLMGDEWEKYLLGKAELHGMRTRKKRTYVGSRGVGVLNGKLSSRNVSVEDATTARQEEVALLAAAAEVSFREEENRGGRGRGRGRGRSRGAGSGKRTQKEKQDAGNDDTISLEDPSVSILLDEKNDNLGEESALLEDSVKEVSNRTSNQQGKKSSSLLHFYAIESEQRILDILRPSFVIVYDPDMAFVREMEVYKAEHPLKSLKVYFLFYDNSTEAQKFEASIRRENSAFESLIRQKASMMIPVDQDGRLLDLNALSQSPSTFSSNSSTRKAGGRKASEKQMKVVVDMREFGSSLPCVLHQQGIKIVPVTLEVGDYILSPDICVERKSVADLFQSFASGRLYHQAETMTRYYRIPVLLIEFSQDKSFSFQSANEVGEDILPTNIVSRLSLLVLHFPRLRVIWSRSLHATADIFLTLKSNQDEPDVDKAMRVGVPTEDGLIEGDLRAENYNSTAVELLRRLPGVTDANYRSLMDGCNSLAELACVPMEKLSELMGGNRPARMLRDFLDAKCPTLA</sequence>
<keyword evidence="3" id="KW-0540">Nuclease</keyword>
<dbReference type="FunFam" id="1.10.150.20:FF:000038">
    <property type="entry name" value="DNA repair endonuclease UVH1"/>
    <property type="match status" value="1"/>
</dbReference>
<dbReference type="PANTHER" id="PTHR10150:SF0">
    <property type="entry name" value="DNA REPAIR ENDONUCLEASE XPF"/>
    <property type="match status" value="1"/>
</dbReference>
<keyword evidence="7" id="KW-0238">DNA-binding</keyword>
<evidence type="ECO:0000256" key="4">
    <source>
        <dbReference type="ARBA" id="ARBA00022759"/>
    </source>
</evidence>
<feature type="region of interest" description="Disordered" evidence="10">
    <location>
        <begin position="335"/>
        <end position="379"/>
    </location>
</feature>
<accession>A0A9D4UD07</accession>
<keyword evidence="13" id="KW-1185">Reference proteome</keyword>
<keyword evidence="9" id="KW-0539">Nucleus</keyword>
<dbReference type="InterPro" id="IPR047520">
    <property type="entry name" value="XPF_nuclease"/>
</dbReference>
<dbReference type="InterPro" id="IPR011335">
    <property type="entry name" value="Restrct_endonuc-II-like"/>
</dbReference>
<dbReference type="CDD" id="cd20078">
    <property type="entry name" value="XPF_nuclease_XPF_euk"/>
    <property type="match status" value="1"/>
</dbReference>
<evidence type="ECO:0000256" key="5">
    <source>
        <dbReference type="ARBA" id="ARBA00022763"/>
    </source>
</evidence>
<dbReference type="Pfam" id="PF02732">
    <property type="entry name" value="ERCC4"/>
    <property type="match status" value="1"/>
</dbReference>
<name>A0A9D4UD07_ADICA</name>
<organism evidence="12 13">
    <name type="scientific">Adiantum capillus-veneris</name>
    <name type="common">Maidenhair fern</name>
    <dbReference type="NCBI Taxonomy" id="13818"/>
    <lineage>
        <taxon>Eukaryota</taxon>
        <taxon>Viridiplantae</taxon>
        <taxon>Streptophyta</taxon>
        <taxon>Embryophyta</taxon>
        <taxon>Tracheophyta</taxon>
        <taxon>Polypodiopsida</taxon>
        <taxon>Polypodiidae</taxon>
        <taxon>Polypodiales</taxon>
        <taxon>Pteridineae</taxon>
        <taxon>Pteridaceae</taxon>
        <taxon>Vittarioideae</taxon>
        <taxon>Adiantum</taxon>
    </lineage>
</organism>
<dbReference type="AlphaFoldDB" id="A0A9D4UD07"/>
<evidence type="ECO:0000259" key="11">
    <source>
        <dbReference type="SMART" id="SM00891"/>
    </source>
</evidence>
<evidence type="ECO:0000256" key="10">
    <source>
        <dbReference type="SAM" id="MobiDB-lite"/>
    </source>
</evidence>
<keyword evidence="4" id="KW-0255">Endonuclease</keyword>
<evidence type="ECO:0000256" key="7">
    <source>
        <dbReference type="ARBA" id="ARBA00023125"/>
    </source>
</evidence>
<dbReference type="Proteomes" id="UP000886520">
    <property type="component" value="Chromosome 19"/>
</dbReference>
<dbReference type="GO" id="GO:0000724">
    <property type="term" value="P:double-strand break repair via homologous recombination"/>
    <property type="evidence" value="ECO:0007669"/>
    <property type="project" value="TreeGrafter"/>
</dbReference>
<comment type="subcellular location">
    <subcellularLocation>
        <location evidence="1">Nucleus</location>
    </subcellularLocation>
</comment>
<keyword evidence="5" id="KW-0227">DNA damage</keyword>
<evidence type="ECO:0000256" key="8">
    <source>
        <dbReference type="ARBA" id="ARBA00023204"/>
    </source>
</evidence>
<evidence type="ECO:0000313" key="13">
    <source>
        <dbReference type="Proteomes" id="UP000886520"/>
    </source>
</evidence>
<dbReference type="SUPFAM" id="SSF47781">
    <property type="entry name" value="RuvA domain 2-like"/>
    <property type="match status" value="1"/>
</dbReference>
<evidence type="ECO:0000313" key="12">
    <source>
        <dbReference type="EMBL" id="KAI5065253.1"/>
    </source>
</evidence>
<feature type="compositionally biased region" description="Basic residues" evidence="10">
    <location>
        <begin position="533"/>
        <end position="543"/>
    </location>
</feature>
<dbReference type="InterPro" id="IPR006166">
    <property type="entry name" value="ERCC4_domain"/>
</dbReference>
<evidence type="ECO:0000256" key="9">
    <source>
        <dbReference type="ARBA" id="ARBA00023242"/>
    </source>
</evidence>
<dbReference type="SMART" id="SM00891">
    <property type="entry name" value="ERCC4"/>
    <property type="match status" value="1"/>
</dbReference>
<dbReference type="Gene3D" id="3.40.50.10130">
    <property type="match status" value="1"/>
</dbReference>
<dbReference type="GO" id="GO:0000014">
    <property type="term" value="F:single-stranded DNA endodeoxyribonuclease activity"/>
    <property type="evidence" value="ECO:0007669"/>
    <property type="project" value="TreeGrafter"/>
</dbReference>
<dbReference type="GO" id="GO:0003697">
    <property type="term" value="F:single-stranded DNA binding"/>
    <property type="evidence" value="ECO:0007669"/>
    <property type="project" value="TreeGrafter"/>
</dbReference>
<dbReference type="SUPFAM" id="SSF52980">
    <property type="entry name" value="Restriction endonuclease-like"/>
    <property type="match status" value="1"/>
</dbReference>
<dbReference type="EMBL" id="JABFUD020000019">
    <property type="protein sequence ID" value="KAI5065253.1"/>
    <property type="molecule type" value="Genomic_DNA"/>
</dbReference>
<feature type="region of interest" description="Disordered" evidence="10">
    <location>
        <begin position="526"/>
        <end position="571"/>
    </location>
</feature>
<dbReference type="Gene3D" id="1.10.150.20">
    <property type="entry name" value="5' to 3' exonuclease, C-terminal subdomain"/>
    <property type="match status" value="1"/>
</dbReference>
<keyword evidence="6" id="KW-0378">Hydrolase</keyword>
<dbReference type="FunFam" id="3.40.50.10130:FF:000002">
    <property type="entry name" value="DNA repair endonuclease XPF"/>
    <property type="match status" value="1"/>
</dbReference>
<dbReference type="GO" id="GO:1901255">
    <property type="term" value="P:nucleotide-excision repair involved in interstrand cross-link repair"/>
    <property type="evidence" value="ECO:0007669"/>
    <property type="project" value="TreeGrafter"/>
</dbReference>
<dbReference type="OrthoDB" id="361020at2759"/>
<dbReference type="GO" id="GO:0000110">
    <property type="term" value="C:nucleotide-excision repair factor 1 complex"/>
    <property type="evidence" value="ECO:0007669"/>
    <property type="project" value="TreeGrafter"/>
</dbReference>
<evidence type="ECO:0000256" key="2">
    <source>
        <dbReference type="ARBA" id="ARBA00010015"/>
    </source>
</evidence>
<dbReference type="GO" id="GO:0003684">
    <property type="term" value="F:damaged DNA binding"/>
    <property type="evidence" value="ECO:0007669"/>
    <property type="project" value="TreeGrafter"/>
</dbReference>
<proteinExistence type="inferred from homology"/>